<evidence type="ECO:0000313" key="2">
    <source>
        <dbReference type="Proteomes" id="UP000189229"/>
    </source>
</evidence>
<gene>
    <name evidence="1" type="ORF">BZL30_8711</name>
</gene>
<comment type="caution">
    <text evidence="1">The sequence shown here is derived from an EMBL/GenBank/DDBJ whole genome shotgun (WGS) entry which is preliminary data.</text>
</comment>
<dbReference type="GO" id="GO:0016787">
    <property type="term" value="F:hydrolase activity"/>
    <property type="evidence" value="ECO:0007669"/>
    <property type="project" value="UniProtKB-KW"/>
</dbReference>
<proteinExistence type="predicted"/>
<evidence type="ECO:0000313" key="1">
    <source>
        <dbReference type="EMBL" id="OOK65662.1"/>
    </source>
</evidence>
<accession>A0A1V3WFM2</accession>
<sequence>MLNELHLLLPAGERWFIRVVDEAAPLVDDPELEAAIKPFIQQESWHAWAHQVVLDHLAEQGIDTQPYTQLEKWLAKLGNQRSNWPQPLQRWWLYRRVADVAALEHFTAVLGQWVIQNRGLDYAGTDPVMLDLLRWHGPRKSSTARWCSTSTRTSAGTT</sequence>
<dbReference type="PANTHER" id="PTHR39456:SF1">
    <property type="entry name" value="METAL-DEPENDENT HYDROLASE"/>
    <property type="match status" value="1"/>
</dbReference>
<protein>
    <submittedName>
        <fullName evidence="1">Putative metal-dependent hydrolase family protein</fullName>
    </submittedName>
</protein>
<name>A0A1V3WFM2_MYCKA</name>
<dbReference type="AlphaFoldDB" id="A0A1V3WFM2"/>
<dbReference type="InterPro" id="IPR016516">
    <property type="entry name" value="UCP07580"/>
</dbReference>
<keyword evidence="1" id="KW-0378">Hydrolase</keyword>
<reference evidence="1 2" key="1">
    <citation type="submission" date="2017-02" db="EMBL/GenBank/DDBJ databases">
        <title>Complete genome sequences of Mycobacterium kansasii strains isolated from rhesus macaques.</title>
        <authorList>
            <person name="Panda A."/>
            <person name="Nagaraj S."/>
            <person name="Zhao X."/>
            <person name="Tettelin H."/>
            <person name="Detolla L.J."/>
        </authorList>
    </citation>
    <scope>NUCLEOTIDE SEQUENCE [LARGE SCALE GENOMIC DNA]</scope>
    <source>
        <strain evidence="1 2">11-3813</strain>
    </source>
</reference>
<dbReference type="EMBL" id="MVBM01000010">
    <property type="protein sequence ID" value="OOK65662.1"/>
    <property type="molecule type" value="Genomic_DNA"/>
</dbReference>
<dbReference type="Proteomes" id="UP000189229">
    <property type="component" value="Unassembled WGS sequence"/>
</dbReference>
<organism evidence="1 2">
    <name type="scientific">Mycobacterium kansasii</name>
    <dbReference type="NCBI Taxonomy" id="1768"/>
    <lineage>
        <taxon>Bacteria</taxon>
        <taxon>Bacillati</taxon>
        <taxon>Actinomycetota</taxon>
        <taxon>Actinomycetes</taxon>
        <taxon>Mycobacteriales</taxon>
        <taxon>Mycobacteriaceae</taxon>
        <taxon>Mycobacterium</taxon>
    </lineage>
</organism>
<dbReference type="PANTHER" id="PTHR39456">
    <property type="entry name" value="METAL-DEPENDENT HYDROLASE"/>
    <property type="match status" value="1"/>
</dbReference>
<dbReference type="Pfam" id="PF10118">
    <property type="entry name" value="Metal_hydrol"/>
    <property type="match status" value="1"/>
</dbReference>